<dbReference type="EMBL" id="JBHMFC010000001">
    <property type="protein sequence ID" value="MFB9055248.1"/>
    <property type="molecule type" value="Genomic_DNA"/>
</dbReference>
<proteinExistence type="predicted"/>
<dbReference type="Proteomes" id="UP001589585">
    <property type="component" value="Unassembled WGS sequence"/>
</dbReference>
<protein>
    <submittedName>
        <fullName evidence="3">Glycosyltransferase</fullName>
        <ecNumber evidence="3">2.4.-.-</ecNumber>
    </submittedName>
</protein>
<dbReference type="PANTHER" id="PTHR45947:SF3">
    <property type="entry name" value="SULFOQUINOVOSYL TRANSFERASE SQD2"/>
    <property type="match status" value="1"/>
</dbReference>
<sequence>MKKALIHDWYYVNGGAEKVIQSFNNIWSDFEHFALIDFLADKERDEIFTGNSKIINTSFIQKLPTAKSNHRKFLQLFPHAIEQFDLREYDLVLSSSASIAKGVLTSQNQLHICYCHSPMRYAWDLYYQYLKESNLKGIKGMYARYILHKMRIWDVTSSNRVDYFIANSKFIAKRIKKIYNRDSTVIYPPVDVNNFRLVDKKEDFYFTASRMVSYKKIELIVRAFNKMPNKKLLVSGEGPEFNKIKRIANENIELLGFVKSARLKECLENAKAFVFAAEEDFGIIPVEAQACGTPVIAYGKGGVLETIIKNKTGVFFYKQDVESVINAVKEFETMTFDYKKIRENTLRFSKERFETEVKNFVLGKYKSFKESLI</sequence>
<keyword evidence="3" id="KW-0808">Transferase</keyword>
<evidence type="ECO:0000259" key="2">
    <source>
        <dbReference type="Pfam" id="PF13439"/>
    </source>
</evidence>
<keyword evidence="4" id="KW-1185">Reference proteome</keyword>
<name>A0ABV5F724_9FLAO</name>
<dbReference type="Pfam" id="PF13439">
    <property type="entry name" value="Glyco_transf_4"/>
    <property type="match status" value="1"/>
</dbReference>
<dbReference type="Gene3D" id="3.40.50.2000">
    <property type="entry name" value="Glycogen Phosphorylase B"/>
    <property type="match status" value="2"/>
</dbReference>
<feature type="domain" description="Glycosyl transferase family 1" evidence="1">
    <location>
        <begin position="198"/>
        <end position="345"/>
    </location>
</feature>
<evidence type="ECO:0000313" key="4">
    <source>
        <dbReference type="Proteomes" id="UP001589585"/>
    </source>
</evidence>
<dbReference type="InterPro" id="IPR050194">
    <property type="entry name" value="Glycosyltransferase_grp1"/>
</dbReference>
<feature type="domain" description="Glycosyltransferase subfamily 4-like N-terminal" evidence="2">
    <location>
        <begin position="58"/>
        <end position="193"/>
    </location>
</feature>
<dbReference type="InterPro" id="IPR001296">
    <property type="entry name" value="Glyco_trans_1"/>
</dbReference>
<organism evidence="3 4">
    <name type="scientific">Mariniflexile ostreae</name>
    <dbReference type="NCBI Taxonomy" id="1520892"/>
    <lineage>
        <taxon>Bacteria</taxon>
        <taxon>Pseudomonadati</taxon>
        <taxon>Bacteroidota</taxon>
        <taxon>Flavobacteriia</taxon>
        <taxon>Flavobacteriales</taxon>
        <taxon>Flavobacteriaceae</taxon>
        <taxon>Mariniflexile</taxon>
    </lineage>
</organism>
<dbReference type="RefSeq" id="WP_379859432.1">
    <property type="nucleotide sequence ID" value="NZ_JBHMFC010000001.1"/>
</dbReference>
<dbReference type="EC" id="2.4.-.-" evidence="3"/>
<dbReference type="SUPFAM" id="SSF53756">
    <property type="entry name" value="UDP-Glycosyltransferase/glycogen phosphorylase"/>
    <property type="match status" value="1"/>
</dbReference>
<dbReference type="Pfam" id="PF00534">
    <property type="entry name" value="Glycos_transf_1"/>
    <property type="match status" value="1"/>
</dbReference>
<dbReference type="PANTHER" id="PTHR45947">
    <property type="entry name" value="SULFOQUINOVOSYL TRANSFERASE SQD2"/>
    <property type="match status" value="1"/>
</dbReference>
<dbReference type="InterPro" id="IPR028098">
    <property type="entry name" value="Glyco_trans_4-like_N"/>
</dbReference>
<comment type="caution">
    <text evidence="3">The sequence shown here is derived from an EMBL/GenBank/DDBJ whole genome shotgun (WGS) entry which is preliminary data.</text>
</comment>
<reference evidence="3 4" key="1">
    <citation type="submission" date="2024-09" db="EMBL/GenBank/DDBJ databases">
        <authorList>
            <person name="Sun Q."/>
            <person name="Mori K."/>
        </authorList>
    </citation>
    <scope>NUCLEOTIDE SEQUENCE [LARGE SCALE GENOMIC DNA]</scope>
    <source>
        <strain evidence="3 4">CECT 8622</strain>
    </source>
</reference>
<evidence type="ECO:0000259" key="1">
    <source>
        <dbReference type="Pfam" id="PF00534"/>
    </source>
</evidence>
<gene>
    <name evidence="3" type="ORF">ACFFU9_00690</name>
</gene>
<accession>A0ABV5F724</accession>
<evidence type="ECO:0000313" key="3">
    <source>
        <dbReference type="EMBL" id="MFB9055248.1"/>
    </source>
</evidence>
<dbReference type="GO" id="GO:0016757">
    <property type="term" value="F:glycosyltransferase activity"/>
    <property type="evidence" value="ECO:0007669"/>
    <property type="project" value="UniProtKB-KW"/>
</dbReference>
<keyword evidence="3" id="KW-0328">Glycosyltransferase</keyword>